<feature type="chain" id="PRO_5020841197" evidence="4">
    <location>
        <begin position="32"/>
        <end position="1140"/>
    </location>
</feature>
<proteinExistence type="predicted"/>
<dbReference type="Pfam" id="PF25183">
    <property type="entry name" value="OMP_b-brl_4"/>
    <property type="match status" value="1"/>
</dbReference>
<evidence type="ECO:0000256" key="4">
    <source>
        <dbReference type="SAM" id="SignalP"/>
    </source>
</evidence>
<name>A0A4Q7YVF0_9BACT</name>
<dbReference type="Pfam" id="PF13620">
    <property type="entry name" value="CarboxypepD_reg"/>
    <property type="match status" value="1"/>
</dbReference>
<keyword evidence="6" id="KW-0121">Carboxypeptidase</keyword>
<dbReference type="InterPro" id="IPR057601">
    <property type="entry name" value="Oar-like_b-barrel"/>
</dbReference>
<dbReference type="SUPFAM" id="SSF49452">
    <property type="entry name" value="Starch-binding domain-like"/>
    <property type="match status" value="1"/>
</dbReference>
<dbReference type="InterPro" id="IPR036942">
    <property type="entry name" value="Beta-barrel_TonB_sf"/>
</dbReference>
<comment type="subcellular location">
    <subcellularLocation>
        <location evidence="1">Cell outer membrane</location>
    </subcellularLocation>
</comment>
<protein>
    <submittedName>
        <fullName evidence="6">Carboxypeptidase family protein</fullName>
    </submittedName>
</protein>
<dbReference type="OrthoDB" id="97893at2"/>
<evidence type="ECO:0000259" key="5">
    <source>
        <dbReference type="Pfam" id="PF25183"/>
    </source>
</evidence>
<dbReference type="RefSeq" id="WP_130419514.1">
    <property type="nucleotide sequence ID" value="NZ_SHKW01000001.1"/>
</dbReference>
<evidence type="ECO:0000256" key="2">
    <source>
        <dbReference type="ARBA" id="ARBA00023136"/>
    </source>
</evidence>
<gene>
    <name evidence="6" type="ORF">BDD14_3153</name>
</gene>
<sequence>MRRNLIIGPSNLLLLLALLPLMLLPKAWAQAAGTASVQGTVTDPTGAAVPNAKVTLTKTDTGTSRITVSDGSGLYALPNVPVGPYSLTVEATGFSGYTQKGTLEVGNNIQINPELTVGSATEHVEVQASGATLETETSTFKQVIDQARITELPLNGRQATQLVLISGGAVTAPSGDMVGSKNYASSVVIAVAGSQGNYNNYVLDGGYHTDNFTNVNLPFPFPDALHEFSVESNSLPARSGLHPGSLVNVVTNSGSNQWHGTAFEFLRNNIINATNFFSTAKDTVKRSQFGGTLGGKIISDKLFFFGGYQGTREKKVGNSTGYCLPTPAMLNGDFSQMPTSGNCARATAAFRDPTTGVLTPSRQINPATFSPAARALLSYLPLSQADSVGRVNVALPGNNTEDQYIGRVDFTWSPRHSLFGRYYLTNYNAPSYYSPTNILLTTVPGNDQRVQSFTLGDTFLITPKMVNTFHGTYSRRRNNRGPTAGGINANTVGINIFTYVPVDLRIQMTGGFQTGCGTCSPGYFNVNTEDFSDDVDWLVGKHQLAFGGEILRTGDNTRAGYLFNGSFTFAGLASGETLADFLTGQLTGAPVAFGQSRSQDTTYRQTVFGLYAQDTWHPRPNLTINYGVRWEPNLYQVDKFGRGSTFDRAAFDANQHSTVFPNSPAGSFYYGDPGVSKSFTSNQLANVSPRVGVTLDPFGTGKTVFRMGGAMMYDTPSLYMSQRLASNPPFVNEIGLNGQVPFDDPWRGYPNGNPFPGVFPPDASATFPTNTQWVLLQRTMKTPVIYQWNASVQQDFGNGWMFSLNYLGNQQAHQWLGNGINPGVYIPGNWTGPGSCNGISQIPVSSGVNTVLYPQVGQPCSATSNTNARTQLSLVNSTQGQGYGPTMTLITDGGTTSYNGVIAAIQHRMSDNFSFLANYTWSKCLAVADNPGDVAGPAFEHTDNPRLDRGPCGFDVRHIFNTTLVARSHFAGLQGWKGALANGWQVAPLIRILSGSPFNVTSGIDNSRTGIGLDRPNLIPGVPLYTGNKIQRTGANLAYLNRAAFTQNAVGTYGNLSRNAFRTPSFYNVDLAVSRIFPIHERLAFQLRMEAFNVMNHPNFTVTSASGASAFTTALNSGTFGNVTGAADPRIFQLAGKFTF</sequence>
<dbReference type="GO" id="GO:0030246">
    <property type="term" value="F:carbohydrate binding"/>
    <property type="evidence" value="ECO:0007669"/>
    <property type="project" value="InterPro"/>
</dbReference>
<keyword evidence="7" id="KW-1185">Reference proteome</keyword>
<dbReference type="Gene3D" id="2.40.170.20">
    <property type="entry name" value="TonB-dependent receptor, beta-barrel domain"/>
    <property type="match status" value="1"/>
</dbReference>
<keyword evidence="6" id="KW-0645">Protease</keyword>
<dbReference type="EMBL" id="SHKW01000001">
    <property type="protein sequence ID" value="RZU41628.1"/>
    <property type="molecule type" value="Genomic_DNA"/>
</dbReference>
<comment type="caution">
    <text evidence="6">The sequence shown here is derived from an EMBL/GenBank/DDBJ whole genome shotgun (WGS) entry which is preliminary data.</text>
</comment>
<evidence type="ECO:0000256" key="3">
    <source>
        <dbReference type="ARBA" id="ARBA00023237"/>
    </source>
</evidence>
<accession>A0A4Q7YVF0</accession>
<feature type="domain" description="TonB-dependent transporter Oar-like beta-barrel" evidence="5">
    <location>
        <begin position="250"/>
        <end position="1133"/>
    </location>
</feature>
<keyword evidence="6" id="KW-0378">Hydrolase</keyword>
<dbReference type="InterPro" id="IPR013784">
    <property type="entry name" value="Carb-bd-like_fold"/>
</dbReference>
<feature type="signal peptide" evidence="4">
    <location>
        <begin position="1"/>
        <end position="31"/>
    </location>
</feature>
<organism evidence="6 7">
    <name type="scientific">Edaphobacter modestus</name>
    <dbReference type="NCBI Taxonomy" id="388466"/>
    <lineage>
        <taxon>Bacteria</taxon>
        <taxon>Pseudomonadati</taxon>
        <taxon>Acidobacteriota</taxon>
        <taxon>Terriglobia</taxon>
        <taxon>Terriglobales</taxon>
        <taxon>Acidobacteriaceae</taxon>
        <taxon>Edaphobacter</taxon>
    </lineage>
</organism>
<evidence type="ECO:0000313" key="6">
    <source>
        <dbReference type="EMBL" id="RZU41628.1"/>
    </source>
</evidence>
<keyword evidence="2" id="KW-0472">Membrane</keyword>
<dbReference type="GO" id="GO:0009279">
    <property type="term" value="C:cell outer membrane"/>
    <property type="evidence" value="ECO:0007669"/>
    <property type="project" value="UniProtKB-SubCell"/>
</dbReference>
<dbReference type="SUPFAM" id="SSF56935">
    <property type="entry name" value="Porins"/>
    <property type="match status" value="1"/>
</dbReference>
<dbReference type="Gene3D" id="2.60.40.1120">
    <property type="entry name" value="Carboxypeptidase-like, regulatory domain"/>
    <property type="match status" value="1"/>
</dbReference>
<evidence type="ECO:0000256" key="1">
    <source>
        <dbReference type="ARBA" id="ARBA00004442"/>
    </source>
</evidence>
<reference evidence="6 7" key="1">
    <citation type="submission" date="2019-02" db="EMBL/GenBank/DDBJ databases">
        <title>Genomic Encyclopedia of Archaeal and Bacterial Type Strains, Phase II (KMG-II): from individual species to whole genera.</title>
        <authorList>
            <person name="Goeker M."/>
        </authorList>
    </citation>
    <scope>NUCLEOTIDE SEQUENCE [LARGE SCALE GENOMIC DNA]</scope>
    <source>
        <strain evidence="6 7">DSM 18101</strain>
    </source>
</reference>
<evidence type="ECO:0000313" key="7">
    <source>
        <dbReference type="Proteomes" id="UP000292958"/>
    </source>
</evidence>
<dbReference type="AlphaFoldDB" id="A0A4Q7YVF0"/>
<keyword evidence="3" id="KW-0998">Cell outer membrane</keyword>
<dbReference type="GO" id="GO:0004180">
    <property type="term" value="F:carboxypeptidase activity"/>
    <property type="evidence" value="ECO:0007669"/>
    <property type="project" value="UniProtKB-KW"/>
</dbReference>
<dbReference type="Proteomes" id="UP000292958">
    <property type="component" value="Unassembled WGS sequence"/>
</dbReference>
<keyword evidence="4" id="KW-0732">Signal</keyword>